<dbReference type="InterPro" id="IPR036852">
    <property type="entry name" value="Peptidase_S8/S53_dom_sf"/>
</dbReference>
<evidence type="ECO:0000313" key="9">
    <source>
        <dbReference type="EMBL" id="EMY81117.1"/>
    </source>
</evidence>
<dbReference type="RefSeq" id="WP_003439464.1">
    <property type="nucleotide sequence ID" value="NZ_APLF01000007.1"/>
</dbReference>
<dbReference type="Proteomes" id="UP000012317">
    <property type="component" value="Unassembled WGS sequence"/>
</dbReference>
<dbReference type="SUPFAM" id="SSF52743">
    <property type="entry name" value="Subtilisin-like"/>
    <property type="match status" value="1"/>
</dbReference>
<dbReference type="InterPro" id="IPR015500">
    <property type="entry name" value="Peptidase_S8_subtilisin-rel"/>
</dbReference>
<dbReference type="CDD" id="cd04842">
    <property type="entry name" value="Peptidases_S8_Kp43_protease"/>
    <property type="match status" value="1"/>
</dbReference>
<reference evidence="9 10" key="1">
    <citation type="journal article" date="2014" name="Genome Biol. Evol.">
        <title>Extensive gene acquisition in the extremely psychrophilic bacterial species Psychroflexus torquis and the link to sea-ice ecosystem specialism.</title>
        <authorList>
            <person name="Feng S."/>
            <person name="Powell S.M."/>
            <person name="Wilson R."/>
            <person name="Bowman J.P."/>
        </authorList>
    </citation>
    <scope>NUCLEOTIDE SEQUENCE [LARGE SCALE GENOMIC DNA]</scope>
    <source>
        <strain evidence="9 10">ACAM 44</strain>
    </source>
</reference>
<evidence type="ECO:0000256" key="3">
    <source>
        <dbReference type="ARBA" id="ARBA00022729"/>
    </source>
</evidence>
<keyword evidence="5" id="KW-0720">Serine protease</keyword>
<evidence type="ECO:0000256" key="1">
    <source>
        <dbReference type="ARBA" id="ARBA00011073"/>
    </source>
</evidence>
<dbReference type="Gene3D" id="3.40.50.200">
    <property type="entry name" value="Peptidase S8/S53 domain"/>
    <property type="match status" value="1"/>
</dbReference>
<accession>N1WV80</accession>
<dbReference type="InterPro" id="IPR034058">
    <property type="entry name" value="TagA/B/C/D_pept_dom"/>
</dbReference>
<evidence type="ECO:0000256" key="5">
    <source>
        <dbReference type="ARBA" id="ARBA00022825"/>
    </source>
</evidence>
<dbReference type="GO" id="GO:0004252">
    <property type="term" value="F:serine-type endopeptidase activity"/>
    <property type="evidence" value="ECO:0007669"/>
    <property type="project" value="InterPro"/>
</dbReference>
<name>N1WV80_9FLAO</name>
<keyword evidence="4" id="KW-0378">Hydrolase</keyword>
<dbReference type="PANTHER" id="PTHR43399:SF4">
    <property type="entry name" value="CELL WALL-ASSOCIATED PROTEASE"/>
    <property type="match status" value="1"/>
</dbReference>
<dbReference type="EMBL" id="APLF01000007">
    <property type="protein sequence ID" value="EMY81117.1"/>
    <property type="molecule type" value="Genomic_DNA"/>
</dbReference>
<dbReference type="InterPro" id="IPR000209">
    <property type="entry name" value="Peptidase_S8/S53_dom"/>
</dbReference>
<dbReference type="eggNOG" id="COG1404">
    <property type="taxonomic scope" value="Bacteria"/>
</dbReference>
<keyword evidence="3" id="KW-0732">Signal</keyword>
<comment type="caution">
    <text evidence="9">The sequence shown here is derived from an EMBL/GenBank/DDBJ whole genome shotgun (WGS) entry which is preliminary data.</text>
</comment>
<dbReference type="InterPro" id="IPR026444">
    <property type="entry name" value="Secre_tail"/>
</dbReference>
<evidence type="ECO:0000259" key="7">
    <source>
        <dbReference type="Pfam" id="PF00082"/>
    </source>
</evidence>
<dbReference type="STRING" id="1189619.pgond44_07760"/>
<gene>
    <name evidence="9" type="ORF">pgond44_07760</name>
</gene>
<dbReference type="NCBIfam" id="TIGR04183">
    <property type="entry name" value="Por_Secre_tail"/>
    <property type="match status" value="1"/>
</dbReference>
<evidence type="ECO:0000313" key="10">
    <source>
        <dbReference type="Proteomes" id="UP000012317"/>
    </source>
</evidence>
<dbReference type="Gene3D" id="2.60.120.380">
    <property type="match status" value="1"/>
</dbReference>
<dbReference type="InterPro" id="IPR051048">
    <property type="entry name" value="Peptidase_S8/S53_subtilisin"/>
</dbReference>
<proteinExistence type="inferred from homology"/>
<dbReference type="PROSITE" id="PS00138">
    <property type="entry name" value="SUBTILASE_SER"/>
    <property type="match status" value="1"/>
</dbReference>
<feature type="domain" description="Secretion system C-terminal sorting" evidence="8">
    <location>
        <begin position="540"/>
        <end position="613"/>
    </location>
</feature>
<comment type="similarity">
    <text evidence="1 6">Belongs to the peptidase S8 family.</text>
</comment>
<dbReference type="PRINTS" id="PR00723">
    <property type="entry name" value="SUBTILISIN"/>
</dbReference>
<dbReference type="GO" id="GO:0006508">
    <property type="term" value="P:proteolysis"/>
    <property type="evidence" value="ECO:0007669"/>
    <property type="project" value="UniProtKB-KW"/>
</dbReference>
<sequence>MKKILIFICCLTSLVVFPQQKLEELINETEKITNERNQRILDYKKSTPETILTNEKRLLWDIMNGKPIYIENFNLNSENALRTNYLKRGLYGLDLKGDGLSIGIWEVGGIPEVMHPEFMDDNSNTRIINKDGSISETFHATHVAGTLIAKGNDPTAEGMATGAVLNAYDATDDKIEVITALGKNEIIVSNHSYGFPVKNLEGNEWFMGAYSQEAKSWDDIINLFPYYTPVFAAGNDGNTLYDGGFFIGYDKLTGSTNSKNTLVVSNANIIDIERRTGVFSNATINSGSSQGPTDDGRIKPDITGLGSRIYSTALNEGYGTATGTSMASPNVAGSALLLQELHRNLYGQFMLSSTLKGLISVTADDAGSTGPDPNFGWGIMNSKRASEAIINNYSDDIIEEKTLNQDQTQTIRVQNNSGKIMKVAIAWNDPAGVAIEEIYNDTTPVLVNDLDVRIKNLNNDQIYFPWLLDINNPSTPALKGDNIVDNIEIIEIDQQGLFDITISHKNDLSQEKQIYSIIVLNGKEQNLSNSNFESNSIIFWPNPVKNNLNITTKDFRFNDDISVSIYDMTGREILSLSDFNNPNALNIDVSTLSNGVYIVNLTDGQHSIQSRIIKE</sequence>
<dbReference type="PROSITE" id="PS51892">
    <property type="entry name" value="SUBTILASE"/>
    <property type="match status" value="1"/>
</dbReference>
<evidence type="ECO:0000256" key="6">
    <source>
        <dbReference type="PROSITE-ProRule" id="PRU01240"/>
    </source>
</evidence>
<dbReference type="InterPro" id="IPR023828">
    <property type="entry name" value="Peptidase_S8_Ser-AS"/>
</dbReference>
<evidence type="ECO:0000256" key="4">
    <source>
        <dbReference type="ARBA" id="ARBA00022801"/>
    </source>
</evidence>
<keyword evidence="10" id="KW-1185">Reference proteome</keyword>
<keyword evidence="2 9" id="KW-0645">Protease</keyword>
<evidence type="ECO:0000259" key="8">
    <source>
        <dbReference type="Pfam" id="PF18962"/>
    </source>
</evidence>
<protein>
    <submittedName>
        <fullName evidence="9">Secreted subtilisin-like protease, S8 peptidase family protein</fullName>
    </submittedName>
</protein>
<evidence type="ECO:0000256" key="2">
    <source>
        <dbReference type="ARBA" id="ARBA00022670"/>
    </source>
</evidence>
<feature type="domain" description="Peptidase S8/S53" evidence="7">
    <location>
        <begin position="128"/>
        <end position="378"/>
    </location>
</feature>
<dbReference type="PANTHER" id="PTHR43399">
    <property type="entry name" value="SUBTILISIN-RELATED"/>
    <property type="match status" value="1"/>
</dbReference>
<organism evidence="9 10">
    <name type="scientific">Psychroflexus gondwanensis ACAM 44</name>
    <dbReference type="NCBI Taxonomy" id="1189619"/>
    <lineage>
        <taxon>Bacteria</taxon>
        <taxon>Pseudomonadati</taxon>
        <taxon>Bacteroidota</taxon>
        <taxon>Flavobacteriia</taxon>
        <taxon>Flavobacteriales</taxon>
        <taxon>Flavobacteriaceae</taxon>
        <taxon>Psychroflexus</taxon>
    </lineage>
</organism>
<dbReference type="Pfam" id="PF00082">
    <property type="entry name" value="Peptidase_S8"/>
    <property type="match status" value="1"/>
</dbReference>
<comment type="caution">
    <text evidence="6">Lacks conserved residue(s) required for the propagation of feature annotation.</text>
</comment>
<dbReference type="Pfam" id="PF18962">
    <property type="entry name" value="Por_Secre_tail"/>
    <property type="match status" value="1"/>
</dbReference>
<dbReference type="AlphaFoldDB" id="N1WV80"/>